<name>A0ABQ5FRS3_9ASTR</name>
<sequence>MTKLTQMSMKFDWGEKKEEAFQLLKKKLCSVPILALPEGTENFMVYYDASHKGLGAMLMQKEKVIAYASRQLKVHVKNYTTHDLELGAVVFALKI</sequence>
<evidence type="ECO:0000313" key="3">
    <source>
        <dbReference type="Proteomes" id="UP001151760"/>
    </source>
</evidence>
<dbReference type="PANTHER" id="PTHR34072">
    <property type="entry name" value="ENZYMATIC POLYPROTEIN-RELATED"/>
    <property type="match status" value="1"/>
</dbReference>
<dbReference type="Proteomes" id="UP001151760">
    <property type="component" value="Unassembled WGS sequence"/>
</dbReference>
<dbReference type="EMBL" id="BQNB010017642">
    <property type="protein sequence ID" value="GJT65573.1"/>
    <property type="molecule type" value="Genomic_DNA"/>
</dbReference>
<dbReference type="Pfam" id="PF17919">
    <property type="entry name" value="RT_RNaseH_2"/>
    <property type="match status" value="1"/>
</dbReference>
<proteinExistence type="predicted"/>
<dbReference type="Gene3D" id="3.30.70.270">
    <property type="match status" value="1"/>
</dbReference>
<gene>
    <name evidence="2" type="ORF">Tco_1017053</name>
</gene>
<dbReference type="InterPro" id="IPR043502">
    <property type="entry name" value="DNA/RNA_pol_sf"/>
</dbReference>
<feature type="domain" description="Reverse transcriptase/retrotransposon-derived protein RNase H-like" evidence="1">
    <location>
        <begin position="13"/>
        <end position="94"/>
    </location>
</feature>
<accession>A0ABQ5FRS3</accession>
<dbReference type="SUPFAM" id="SSF56672">
    <property type="entry name" value="DNA/RNA polymerases"/>
    <property type="match status" value="1"/>
</dbReference>
<reference evidence="2" key="2">
    <citation type="submission" date="2022-01" db="EMBL/GenBank/DDBJ databases">
        <authorList>
            <person name="Yamashiro T."/>
            <person name="Shiraishi A."/>
            <person name="Satake H."/>
            <person name="Nakayama K."/>
        </authorList>
    </citation>
    <scope>NUCLEOTIDE SEQUENCE</scope>
</reference>
<dbReference type="GO" id="GO:0003964">
    <property type="term" value="F:RNA-directed DNA polymerase activity"/>
    <property type="evidence" value="ECO:0007669"/>
    <property type="project" value="UniProtKB-KW"/>
</dbReference>
<reference evidence="2" key="1">
    <citation type="journal article" date="2022" name="Int. J. Mol. Sci.">
        <title>Draft Genome of Tanacetum Coccineum: Genomic Comparison of Closely Related Tanacetum-Family Plants.</title>
        <authorList>
            <person name="Yamashiro T."/>
            <person name="Shiraishi A."/>
            <person name="Nakayama K."/>
            <person name="Satake H."/>
        </authorList>
    </citation>
    <scope>NUCLEOTIDE SEQUENCE</scope>
</reference>
<evidence type="ECO:0000313" key="2">
    <source>
        <dbReference type="EMBL" id="GJT65573.1"/>
    </source>
</evidence>
<dbReference type="InterPro" id="IPR043128">
    <property type="entry name" value="Rev_trsase/Diguanyl_cyclase"/>
</dbReference>
<dbReference type="InterPro" id="IPR041577">
    <property type="entry name" value="RT_RNaseH_2"/>
</dbReference>
<keyword evidence="2" id="KW-0548">Nucleotidyltransferase</keyword>
<dbReference type="PANTHER" id="PTHR34072:SF52">
    <property type="entry name" value="RIBONUCLEASE H"/>
    <property type="match status" value="1"/>
</dbReference>
<comment type="caution">
    <text evidence="2">The sequence shown here is derived from an EMBL/GenBank/DDBJ whole genome shotgun (WGS) entry which is preliminary data.</text>
</comment>
<keyword evidence="2" id="KW-0695">RNA-directed DNA polymerase</keyword>
<keyword evidence="3" id="KW-1185">Reference proteome</keyword>
<organism evidence="2 3">
    <name type="scientific">Tanacetum coccineum</name>
    <dbReference type="NCBI Taxonomy" id="301880"/>
    <lineage>
        <taxon>Eukaryota</taxon>
        <taxon>Viridiplantae</taxon>
        <taxon>Streptophyta</taxon>
        <taxon>Embryophyta</taxon>
        <taxon>Tracheophyta</taxon>
        <taxon>Spermatophyta</taxon>
        <taxon>Magnoliopsida</taxon>
        <taxon>eudicotyledons</taxon>
        <taxon>Gunneridae</taxon>
        <taxon>Pentapetalae</taxon>
        <taxon>asterids</taxon>
        <taxon>campanulids</taxon>
        <taxon>Asterales</taxon>
        <taxon>Asteraceae</taxon>
        <taxon>Asteroideae</taxon>
        <taxon>Anthemideae</taxon>
        <taxon>Anthemidinae</taxon>
        <taxon>Tanacetum</taxon>
    </lineage>
</organism>
<keyword evidence="2" id="KW-0808">Transferase</keyword>
<protein>
    <submittedName>
        <fullName evidence="2">Reverse transcriptase domain-containing protein</fullName>
    </submittedName>
</protein>
<evidence type="ECO:0000259" key="1">
    <source>
        <dbReference type="Pfam" id="PF17919"/>
    </source>
</evidence>